<sequence length="133" mass="14754">MGRPRKERIPPFLQEPREHKGQPITDAESKHPLCRPEEKFDPKSGSCIPRDEGPIGTLECPPGYTLNESTGLCNPEDSFTQASVESAAPFRSDAKMERCIQNVKGQLRKTRSGMDSQAIKSTAIAICRSKLKK</sequence>
<reference evidence="2" key="1">
    <citation type="journal article" date="2015" name="Nature">
        <title>Complex archaea that bridge the gap between prokaryotes and eukaryotes.</title>
        <authorList>
            <person name="Spang A."/>
            <person name="Saw J.H."/>
            <person name="Jorgensen S.L."/>
            <person name="Zaremba-Niedzwiedzka K."/>
            <person name="Martijn J."/>
            <person name="Lind A.E."/>
            <person name="van Eijk R."/>
            <person name="Schleper C."/>
            <person name="Guy L."/>
            <person name="Ettema T.J."/>
        </authorList>
    </citation>
    <scope>NUCLEOTIDE SEQUENCE</scope>
</reference>
<evidence type="ECO:0000313" key="2">
    <source>
        <dbReference type="EMBL" id="KKN03407.1"/>
    </source>
</evidence>
<feature type="region of interest" description="Disordered" evidence="1">
    <location>
        <begin position="1"/>
        <end position="54"/>
    </location>
</feature>
<feature type="compositionally biased region" description="Basic and acidic residues" evidence="1">
    <location>
        <begin position="15"/>
        <end position="42"/>
    </location>
</feature>
<accession>A0A0F9MVH9</accession>
<name>A0A0F9MVH9_9ZZZZ</name>
<comment type="caution">
    <text evidence="2">The sequence shown here is derived from an EMBL/GenBank/DDBJ whole genome shotgun (WGS) entry which is preliminary data.</text>
</comment>
<organism evidence="2">
    <name type="scientific">marine sediment metagenome</name>
    <dbReference type="NCBI Taxonomy" id="412755"/>
    <lineage>
        <taxon>unclassified sequences</taxon>
        <taxon>metagenomes</taxon>
        <taxon>ecological metagenomes</taxon>
    </lineage>
</organism>
<evidence type="ECO:0000256" key="1">
    <source>
        <dbReference type="SAM" id="MobiDB-lite"/>
    </source>
</evidence>
<gene>
    <name evidence="2" type="ORF">LCGC14_1107930</name>
</gene>
<protein>
    <submittedName>
        <fullName evidence="2">Uncharacterized protein</fullName>
    </submittedName>
</protein>
<proteinExistence type="predicted"/>
<dbReference type="EMBL" id="LAZR01005036">
    <property type="protein sequence ID" value="KKN03407.1"/>
    <property type="molecule type" value="Genomic_DNA"/>
</dbReference>
<dbReference type="AlphaFoldDB" id="A0A0F9MVH9"/>